<evidence type="ECO:0000313" key="7">
    <source>
        <dbReference type="Proteomes" id="UP000032233"/>
    </source>
</evidence>
<keyword evidence="4" id="KW-0862">Zinc</keyword>
<sequence>MKLIGDIHAYPWTQMIANNCNTYAVAGPPTLLIDPGHANFYYHVEKGLKEDKLPETPEIVFLTHCHPDHFEAAEQLQKKGSRLAMHSLEVEYMQGQGRSLARSLGMNFPELKIDIILEEGPFQLGNEEWEVFLTPGHSPGHVCLYNNTQKVLFAGDLIFAQGVGRVDFPGGSGEELKKSIERMAKLDLEWVLPGHGPIIKGAESIRKNFEIIASMYFGLI</sequence>
<dbReference type="InterPro" id="IPR001279">
    <property type="entry name" value="Metallo-B-lactamas"/>
</dbReference>
<keyword evidence="7" id="KW-1185">Reference proteome</keyword>
<dbReference type="AlphaFoldDB" id="A0A0D2J5U7"/>
<dbReference type="InterPro" id="IPR036866">
    <property type="entry name" value="RibonucZ/Hydroxyglut_hydro"/>
</dbReference>
<dbReference type="OrthoDB" id="9802991at2"/>
<keyword evidence="2" id="KW-0479">Metal-binding</keyword>
<protein>
    <submittedName>
        <fullName evidence="6">Beta-lactamase</fullName>
    </submittedName>
</protein>
<evidence type="ECO:0000313" key="6">
    <source>
        <dbReference type="EMBL" id="KIX11061.1"/>
    </source>
</evidence>
<proteinExistence type="predicted"/>
<dbReference type="Pfam" id="PF00753">
    <property type="entry name" value="Lactamase_B"/>
    <property type="match status" value="1"/>
</dbReference>
<evidence type="ECO:0000259" key="5">
    <source>
        <dbReference type="SMART" id="SM00849"/>
    </source>
</evidence>
<dbReference type="GO" id="GO:0016787">
    <property type="term" value="F:hydrolase activity"/>
    <property type="evidence" value="ECO:0007669"/>
    <property type="project" value="UniProtKB-KW"/>
</dbReference>
<comment type="caution">
    <text evidence="6">The sequence shown here is derived from an EMBL/GenBank/DDBJ whole genome shotgun (WGS) entry which is preliminary data.</text>
</comment>
<dbReference type="SUPFAM" id="SSF56281">
    <property type="entry name" value="Metallo-hydrolase/oxidoreductase"/>
    <property type="match status" value="1"/>
</dbReference>
<accession>A0A0D2J5U7</accession>
<dbReference type="Gene3D" id="3.60.15.10">
    <property type="entry name" value="Ribonuclease Z/Hydroxyacylglutathione hydrolase-like"/>
    <property type="match status" value="1"/>
</dbReference>
<evidence type="ECO:0000256" key="4">
    <source>
        <dbReference type="ARBA" id="ARBA00022833"/>
    </source>
</evidence>
<dbReference type="InParanoid" id="A0A0D2J5U7"/>
<dbReference type="PANTHER" id="PTHR46233">
    <property type="entry name" value="HYDROXYACYLGLUTATHIONE HYDROLASE GLOC"/>
    <property type="match status" value="1"/>
</dbReference>
<organism evidence="6 7">
    <name type="scientific">Dethiosulfatarculus sandiegensis</name>
    <dbReference type="NCBI Taxonomy" id="1429043"/>
    <lineage>
        <taxon>Bacteria</taxon>
        <taxon>Pseudomonadati</taxon>
        <taxon>Thermodesulfobacteriota</taxon>
        <taxon>Desulfarculia</taxon>
        <taxon>Desulfarculales</taxon>
        <taxon>Desulfarculaceae</taxon>
        <taxon>Dethiosulfatarculus</taxon>
    </lineage>
</organism>
<comment type="cofactor">
    <cofactor evidence="1">
        <name>Zn(2+)</name>
        <dbReference type="ChEBI" id="CHEBI:29105"/>
    </cofactor>
</comment>
<dbReference type="Proteomes" id="UP000032233">
    <property type="component" value="Unassembled WGS sequence"/>
</dbReference>
<dbReference type="PANTHER" id="PTHR46233:SF3">
    <property type="entry name" value="HYDROXYACYLGLUTATHIONE HYDROLASE GLOC"/>
    <property type="match status" value="1"/>
</dbReference>
<dbReference type="GO" id="GO:0046872">
    <property type="term" value="F:metal ion binding"/>
    <property type="evidence" value="ECO:0007669"/>
    <property type="project" value="UniProtKB-KW"/>
</dbReference>
<name>A0A0D2J5U7_9BACT</name>
<dbReference type="InterPro" id="IPR051453">
    <property type="entry name" value="MBL_Glyoxalase_II"/>
</dbReference>
<dbReference type="EMBL" id="AZAC01000067">
    <property type="protein sequence ID" value="KIX11061.1"/>
    <property type="molecule type" value="Genomic_DNA"/>
</dbReference>
<dbReference type="SMART" id="SM00849">
    <property type="entry name" value="Lactamase_B"/>
    <property type="match status" value="1"/>
</dbReference>
<evidence type="ECO:0000256" key="3">
    <source>
        <dbReference type="ARBA" id="ARBA00022801"/>
    </source>
</evidence>
<dbReference type="RefSeq" id="WP_044352265.1">
    <property type="nucleotide sequence ID" value="NZ_AZAC01000067.1"/>
</dbReference>
<reference evidence="6 7" key="1">
    <citation type="submission" date="2013-11" db="EMBL/GenBank/DDBJ databases">
        <title>Metagenomic analysis of a methanogenic consortium involved in long chain n-alkane degradation.</title>
        <authorList>
            <person name="Davidova I.A."/>
            <person name="Callaghan A.V."/>
            <person name="Wawrik B."/>
            <person name="Pruitt S."/>
            <person name="Marks C."/>
            <person name="Duncan K.E."/>
            <person name="Suflita J.M."/>
        </authorList>
    </citation>
    <scope>NUCLEOTIDE SEQUENCE [LARGE SCALE GENOMIC DNA]</scope>
    <source>
        <strain evidence="6 7">SPR</strain>
    </source>
</reference>
<evidence type="ECO:0000256" key="2">
    <source>
        <dbReference type="ARBA" id="ARBA00022723"/>
    </source>
</evidence>
<dbReference type="STRING" id="1429043.X474_25210"/>
<feature type="domain" description="Metallo-beta-lactamase" evidence="5">
    <location>
        <begin position="19"/>
        <end position="195"/>
    </location>
</feature>
<evidence type="ECO:0000256" key="1">
    <source>
        <dbReference type="ARBA" id="ARBA00001947"/>
    </source>
</evidence>
<dbReference type="CDD" id="cd06262">
    <property type="entry name" value="metallo-hydrolase-like_MBL-fold"/>
    <property type="match status" value="1"/>
</dbReference>
<gene>
    <name evidence="6" type="ORF">X474_25210</name>
</gene>
<keyword evidence="3" id="KW-0378">Hydrolase</keyword>